<reference evidence="9 10" key="1">
    <citation type="journal article" date="2016" name="Genome Announc.">
        <title>Draft Genome Sequence of the Anaerobic Ammonium-Oxidizing Bacterium 'Candidatus Brocadia sp. 40'.</title>
        <authorList>
            <person name="Ali M."/>
            <person name="Haroon M.F."/>
            <person name="Narita Y."/>
            <person name="Zhang L."/>
            <person name="Rangel Shaw D."/>
            <person name="Okabe S."/>
            <person name="Saikaly P.E."/>
        </authorList>
    </citation>
    <scope>NUCLEOTIDE SEQUENCE [LARGE SCALE GENOMIC DNA]</scope>
    <source>
        <strain evidence="9 10">40</strain>
    </source>
</reference>
<protein>
    <recommendedName>
        <fullName evidence="2">peptidylprolyl isomerase</fullName>
        <ecNumber evidence="2">5.2.1.8</ecNumber>
    </recommendedName>
</protein>
<keyword evidence="3" id="KW-0732">Signal</keyword>
<dbReference type="PANTHER" id="PTHR47245:SF1">
    <property type="entry name" value="FOLDASE PROTEIN PRSA"/>
    <property type="match status" value="1"/>
</dbReference>
<dbReference type="SUPFAM" id="SSF109998">
    <property type="entry name" value="Triger factor/SurA peptide-binding domain-like"/>
    <property type="match status" value="1"/>
</dbReference>
<feature type="coiled-coil region" evidence="7">
    <location>
        <begin position="87"/>
        <end position="131"/>
    </location>
</feature>
<evidence type="ECO:0000256" key="7">
    <source>
        <dbReference type="SAM" id="Coils"/>
    </source>
</evidence>
<sequence>MKRYNINVSHLFVERLKILKAIIPPYAWFLLIVITASATSYETKGDSGEENVNSVKAIVGDEIITQGDVIKRAAVAIREAQERYAEREFYEKVNEILKDTLDELINRKVLIKEAQKLFGSDEAQMKEVEKDLDSFVKGAVKNVGSLSKYYEIAESQGINPLEKKNELKEDIMIDKIMKENVYNKVKVQPKLLRRYYTENIGEFRQKKEISLRQIMIKFSAHNNNKEETLAVAQQILKRLEKGEDFASMAKQYSNGPNAEDGGLWSFNEVNELRKDLRDVVYSLKDNERSKLIESPVGYHIFKMELIKPEKIQEFEEVQDEIYKKIYREEISRLKQQYLNSLKAGIFVKVIQ</sequence>
<evidence type="ECO:0000256" key="4">
    <source>
        <dbReference type="ARBA" id="ARBA00023110"/>
    </source>
</evidence>
<evidence type="ECO:0000313" key="10">
    <source>
        <dbReference type="Proteomes" id="UP000242219"/>
    </source>
</evidence>
<accession>A0A1V6M403</accession>
<dbReference type="Pfam" id="PF13624">
    <property type="entry name" value="SurA_N_3"/>
    <property type="match status" value="1"/>
</dbReference>
<dbReference type="Pfam" id="PF00639">
    <property type="entry name" value="Rotamase"/>
    <property type="match status" value="1"/>
</dbReference>
<evidence type="ECO:0000259" key="8">
    <source>
        <dbReference type="PROSITE" id="PS50198"/>
    </source>
</evidence>
<dbReference type="GO" id="GO:0003755">
    <property type="term" value="F:peptidyl-prolyl cis-trans isomerase activity"/>
    <property type="evidence" value="ECO:0007669"/>
    <property type="project" value="UniProtKB-KW"/>
</dbReference>
<keyword evidence="10" id="KW-1185">Reference proteome</keyword>
<proteinExistence type="predicted"/>
<dbReference type="Proteomes" id="UP000242219">
    <property type="component" value="Unassembled WGS sequence"/>
</dbReference>
<dbReference type="Gene3D" id="1.10.4030.10">
    <property type="entry name" value="Porin chaperone SurA, peptide-binding domain"/>
    <property type="match status" value="1"/>
</dbReference>
<dbReference type="EC" id="5.2.1.8" evidence="2"/>
<dbReference type="AlphaFoldDB" id="A0A1V6M403"/>
<dbReference type="InterPro" id="IPR046357">
    <property type="entry name" value="PPIase_dom_sf"/>
</dbReference>
<keyword evidence="4 6" id="KW-0697">Rotamase</keyword>
<keyword evidence="5 6" id="KW-0413">Isomerase</keyword>
<evidence type="ECO:0000256" key="5">
    <source>
        <dbReference type="ARBA" id="ARBA00023235"/>
    </source>
</evidence>
<evidence type="ECO:0000256" key="2">
    <source>
        <dbReference type="ARBA" id="ARBA00013194"/>
    </source>
</evidence>
<dbReference type="SUPFAM" id="SSF54534">
    <property type="entry name" value="FKBP-like"/>
    <property type="match status" value="1"/>
</dbReference>
<evidence type="ECO:0000256" key="3">
    <source>
        <dbReference type="ARBA" id="ARBA00022729"/>
    </source>
</evidence>
<dbReference type="InterPro" id="IPR027304">
    <property type="entry name" value="Trigger_fact/SurA_dom_sf"/>
</dbReference>
<feature type="domain" description="PpiC" evidence="8">
    <location>
        <begin position="206"/>
        <end position="305"/>
    </location>
</feature>
<evidence type="ECO:0000256" key="6">
    <source>
        <dbReference type="PROSITE-ProRule" id="PRU00278"/>
    </source>
</evidence>
<name>A0A1V6M403_9BACT</name>
<comment type="catalytic activity">
    <reaction evidence="1">
        <text>[protein]-peptidylproline (omega=180) = [protein]-peptidylproline (omega=0)</text>
        <dbReference type="Rhea" id="RHEA:16237"/>
        <dbReference type="Rhea" id="RHEA-COMP:10747"/>
        <dbReference type="Rhea" id="RHEA-COMP:10748"/>
        <dbReference type="ChEBI" id="CHEBI:83833"/>
        <dbReference type="ChEBI" id="CHEBI:83834"/>
        <dbReference type="EC" id="5.2.1.8"/>
    </reaction>
</comment>
<dbReference type="InterPro" id="IPR000297">
    <property type="entry name" value="PPIase_PpiC"/>
</dbReference>
<gene>
    <name evidence="9" type="ORF">BIY37_00150</name>
</gene>
<dbReference type="InterPro" id="IPR050245">
    <property type="entry name" value="PrsA_foldase"/>
</dbReference>
<dbReference type="PANTHER" id="PTHR47245">
    <property type="entry name" value="PEPTIDYLPROLYL ISOMERASE"/>
    <property type="match status" value="1"/>
</dbReference>
<evidence type="ECO:0000256" key="1">
    <source>
        <dbReference type="ARBA" id="ARBA00000971"/>
    </source>
</evidence>
<keyword evidence="7" id="KW-0175">Coiled coil</keyword>
<dbReference type="PROSITE" id="PS50198">
    <property type="entry name" value="PPIC_PPIASE_2"/>
    <property type="match status" value="1"/>
</dbReference>
<evidence type="ECO:0000313" key="9">
    <source>
        <dbReference type="EMBL" id="OQD47016.1"/>
    </source>
</evidence>
<dbReference type="Gene3D" id="3.10.50.40">
    <property type="match status" value="1"/>
</dbReference>
<comment type="caution">
    <text evidence="9">The sequence shown here is derived from an EMBL/GenBank/DDBJ whole genome shotgun (WGS) entry which is preliminary data.</text>
</comment>
<organism evidence="9 10">
    <name type="scientific">Candidatus Brocadia sapporoensis</name>
    <dbReference type="NCBI Taxonomy" id="392547"/>
    <lineage>
        <taxon>Bacteria</taxon>
        <taxon>Pseudomonadati</taxon>
        <taxon>Planctomycetota</taxon>
        <taxon>Candidatus Brocadiia</taxon>
        <taxon>Candidatus Brocadiales</taxon>
        <taxon>Candidatus Brocadiaceae</taxon>
        <taxon>Candidatus Brocadia</taxon>
    </lineage>
</organism>
<dbReference type="EMBL" id="MJUW02000007">
    <property type="protein sequence ID" value="OQD47016.1"/>
    <property type="molecule type" value="Genomic_DNA"/>
</dbReference>